<dbReference type="EMBL" id="CGCB01000007">
    <property type="protein sequence ID" value="CFQ96756.1"/>
    <property type="molecule type" value="Genomic_DNA"/>
</dbReference>
<accession>A0AAI8ZQ93</accession>
<dbReference type="Proteomes" id="UP000046784">
    <property type="component" value="Unassembled WGS sequence"/>
</dbReference>
<dbReference type="Gene3D" id="1.10.260.40">
    <property type="entry name" value="lambda repressor-like DNA-binding domains"/>
    <property type="match status" value="1"/>
</dbReference>
<sequence length="74" mass="8016">MTNKKINTLTPLDKALAAVGGRQKDLAKLIGVTPQAINLLKKRGGSLPIHKAEVWEAATGLSRQELFPTYYKAA</sequence>
<dbReference type="InterPro" id="IPR010982">
    <property type="entry name" value="Lambda_DNA-bd_dom_sf"/>
</dbReference>
<organism evidence="1 2">
    <name type="scientific">Yersinia frederiksenii</name>
    <dbReference type="NCBI Taxonomy" id="29484"/>
    <lineage>
        <taxon>Bacteria</taxon>
        <taxon>Pseudomonadati</taxon>
        <taxon>Pseudomonadota</taxon>
        <taxon>Gammaproteobacteria</taxon>
        <taxon>Enterobacterales</taxon>
        <taxon>Yersiniaceae</taxon>
        <taxon>Yersinia</taxon>
    </lineage>
</organism>
<comment type="caution">
    <text evidence="1">The sequence shown here is derived from an EMBL/GenBank/DDBJ whole genome shotgun (WGS) entry which is preliminary data.</text>
</comment>
<reference evidence="1 2" key="1">
    <citation type="submission" date="2015-03" db="EMBL/GenBank/DDBJ databases">
        <authorList>
            <consortium name="Pathogen Informatics"/>
            <person name="Murphy D."/>
        </authorList>
    </citation>
    <scope>NUCLEOTIDE SEQUENCE [LARGE SCALE GENOMIC DNA]</scope>
    <source>
        <strain evidence="1 2">3400/83</strain>
    </source>
</reference>
<dbReference type="RefSeq" id="WP_057643620.1">
    <property type="nucleotide sequence ID" value="NZ_CABMMF010000007.1"/>
</dbReference>
<dbReference type="GO" id="GO:0003677">
    <property type="term" value="F:DNA binding"/>
    <property type="evidence" value="ECO:0007669"/>
    <property type="project" value="InterPro"/>
</dbReference>
<evidence type="ECO:0000313" key="2">
    <source>
        <dbReference type="Proteomes" id="UP000046784"/>
    </source>
</evidence>
<proteinExistence type="predicted"/>
<name>A0AAI8ZQ93_YERFR</name>
<protein>
    <submittedName>
        <fullName evidence="1">Uncharacterized protein conserved in bacteria, prophage-related</fullName>
    </submittedName>
</protein>
<gene>
    <name evidence="1" type="ORF">ERS008524_01581</name>
</gene>
<dbReference type="SUPFAM" id="SSF47413">
    <property type="entry name" value="lambda repressor-like DNA-binding domains"/>
    <property type="match status" value="1"/>
</dbReference>
<dbReference type="AlphaFoldDB" id="A0AAI8ZQ93"/>
<evidence type="ECO:0000313" key="1">
    <source>
        <dbReference type="EMBL" id="CFQ96756.1"/>
    </source>
</evidence>